<feature type="chain" id="PRO_5009581704" description="3D domain-containing protein" evidence="1">
    <location>
        <begin position="25"/>
        <end position="206"/>
    </location>
</feature>
<sequence>MKIKIKKLLTNIFWLSVISFMIYAAAHNPAQGEIERNQITQTAEAKVEKDEWLKEAKQKIAEPDRKKLNETHRVITAFTSRWGEADRTECETAAGNICKQWDAGRKYTMCATRAFPIGTILRFKADRESFLHKDFPDGYIICEVIDRKNERFPNSIDIYFGHDGPVCRKTVGKPPKGMCLNHDEAFTINYTTLVEAWEGDGPVYYP</sequence>
<evidence type="ECO:0008006" key="4">
    <source>
        <dbReference type="Google" id="ProtNLM"/>
    </source>
</evidence>
<evidence type="ECO:0000313" key="3">
    <source>
        <dbReference type="Proteomes" id="UP000178515"/>
    </source>
</evidence>
<keyword evidence="1" id="KW-0732">Signal</keyword>
<reference evidence="2 3" key="1">
    <citation type="journal article" date="2016" name="Nat. Commun.">
        <title>Thousands of microbial genomes shed light on interconnected biogeochemical processes in an aquifer system.</title>
        <authorList>
            <person name="Anantharaman K."/>
            <person name="Brown C.T."/>
            <person name="Hug L.A."/>
            <person name="Sharon I."/>
            <person name="Castelle C.J."/>
            <person name="Probst A.J."/>
            <person name="Thomas B.C."/>
            <person name="Singh A."/>
            <person name="Wilkins M.J."/>
            <person name="Karaoz U."/>
            <person name="Brodie E.L."/>
            <person name="Williams K.H."/>
            <person name="Hubbard S.S."/>
            <person name="Banfield J.F."/>
        </authorList>
    </citation>
    <scope>NUCLEOTIDE SEQUENCE [LARGE SCALE GENOMIC DNA]</scope>
</reference>
<dbReference type="STRING" id="1797689.A3F24_01640"/>
<evidence type="ECO:0000313" key="2">
    <source>
        <dbReference type="EMBL" id="OGY59194.1"/>
    </source>
</evidence>
<protein>
    <recommendedName>
        <fullName evidence="4">3D domain-containing protein</fullName>
    </recommendedName>
</protein>
<dbReference type="EMBL" id="MHIX01000021">
    <property type="protein sequence ID" value="OGY59194.1"/>
    <property type="molecule type" value="Genomic_DNA"/>
</dbReference>
<organism evidence="2 3">
    <name type="scientific">Candidatus Colwellbacteria bacterium RIFCSPHIGHO2_12_FULL_44_17</name>
    <dbReference type="NCBI Taxonomy" id="1797689"/>
    <lineage>
        <taxon>Bacteria</taxon>
        <taxon>Candidatus Colwelliibacteriota</taxon>
    </lineage>
</organism>
<feature type="signal peptide" evidence="1">
    <location>
        <begin position="1"/>
        <end position="24"/>
    </location>
</feature>
<proteinExistence type="predicted"/>
<accession>A0A1G1Z3U4</accession>
<dbReference type="AlphaFoldDB" id="A0A1G1Z3U4"/>
<gene>
    <name evidence="2" type="ORF">A3F24_01640</name>
</gene>
<evidence type="ECO:0000256" key="1">
    <source>
        <dbReference type="SAM" id="SignalP"/>
    </source>
</evidence>
<dbReference type="Proteomes" id="UP000178515">
    <property type="component" value="Unassembled WGS sequence"/>
</dbReference>
<comment type="caution">
    <text evidence="2">The sequence shown here is derived from an EMBL/GenBank/DDBJ whole genome shotgun (WGS) entry which is preliminary data.</text>
</comment>
<name>A0A1G1Z3U4_9BACT</name>